<dbReference type="SUPFAM" id="SSF46785">
    <property type="entry name" value="Winged helix' DNA-binding domain"/>
    <property type="match status" value="1"/>
</dbReference>
<evidence type="ECO:0000259" key="1">
    <source>
        <dbReference type="Pfam" id="PF09860"/>
    </source>
</evidence>
<dbReference type="Pfam" id="PF09860">
    <property type="entry name" value="DUF2087"/>
    <property type="match status" value="1"/>
</dbReference>
<proteinExistence type="predicted"/>
<evidence type="ECO:0000313" key="2">
    <source>
        <dbReference type="EMBL" id="TGG79683.1"/>
    </source>
</evidence>
<dbReference type="InterPro" id="IPR036388">
    <property type="entry name" value="WH-like_DNA-bd_sf"/>
</dbReference>
<dbReference type="GeneID" id="75185804"/>
<comment type="caution">
    <text evidence="2">The sequence shown here is derived from an EMBL/GenBank/DDBJ whole genome shotgun (WGS) entry which is preliminary data.</text>
</comment>
<organism evidence="2 3">
    <name type="scientific">Streptomyces albus</name>
    <dbReference type="NCBI Taxonomy" id="1888"/>
    <lineage>
        <taxon>Bacteria</taxon>
        <taxon>Bacillati</taxon>
        <taxon>Actinomycetota</taxon>
        <taxon>Actinomycetes</taxon>
        <taxon>Kitasatosporales</taxon>
        <taxon>Streptomycetaceae</taxon>
        <taxon>Streptomyces</taxon>
    </lineage>
</organism>
<feature type="domain" description="DUF2087" evidence="1">
    <location>
        <begin position="122"/>
        <end position="189"/>
    </location>
</feature>
<dbReference type="Proteomes" id="UP000298111">
    <property type="component" value="Unassembled WGS sequence"/>
</dbReference>
<name>A0A8H1QMS6_9ACTN</name>
<dbReference type="AlphaFoldDB" id="A0A8H1QMS6"/>
<evidence type="ECO:0000313" key="3">
    <source>
        <dbReference type="Proteomes" id="UP000298111"/>
    </source>
</evidence>
<dbReference type="InterPro" id="IPR036390">
    <property type="entry name" value="WH_DNA-bd_sf"/>
</dbReference>
<sequence length="199" mass="20744">MSVLASSSLPADSVTFSKAADALSALSTGRRLGILSAVAELNAAAGPARLADVAQKVGLDLKTLSKEVVRLTEAGLVTREGASLTARPEALGDLAASLAEHTALNRIVPPDSPLRRYLSHGRITGLPKRPEDLEALALALAALLPEDCSLTENEVNTLLAQAGDDVARLRRLLADFALVDRAGSAEYRRRPLPGPTAAP</sequence>
<reference evidence="2 3" key="1">
    <citation type="submission" date="2018-10" db="EMBL/GenBank/DDBJ databases">
        <title>Isolation of pseudouridimycin from Streptomyces albus DSM 40763.</title>
        <authorList>
            <person name="Rosenqvist P."/>
            <person name="Metsae-Ketelae M."/>
            <person name="Virta P."/>
        </authorList>
    </citation>
    <scope>NUCLEOTIDE SEQUENCE [LARGE SCALE GENOMIC DNA]</scope>
    <source>
        <strain evidence="2 3">DSM 40763</strain>
    </source>
</reference>
<dbReference type="Gene3D" id="1.10.10.10">
    <property type="entry name" value="Winged helix-like DNA-binding domain superfamily/Winged helix DNA-binding domain"/>
    <property type="match status" value="1"/>
</dbReference>
<dbReference type="RefSeq" id="WP_135567379.1">
    <property type="nucleotide sequence ID" value="NZ_CP103060.1"/>
</dbReference>
<protein>
    <submittedName>
        <fullName evidence="2">DUF2087 domain-containing protein</fullName>
    </submittedName>
</protein>
<dbReference type="InterPro" id="IPR018656">
    <property type="entry name" value="DUF2087"/>
</dbReference>
<accession>A0A8H1QMS6</accession>
<dbReference type="EMBL" id="RCIY01000076">
    <property type="protein sequence ID" value="TGG79683.1"/>
    <property type="molecule type" value="Genomic_DNA"/>
</dbReference>
<gene>
    <name evidence="2" type="ORF">D8771_23385</name>
</gene>